<dbReference type="InterPro" id="IPR051980">
    <property type="entry name" value="WD_repeat_MORG1"/>
</dbReference>
<dbReference type="InterPro" id="IPR019775">
    <property type="entry name" value="WD40_repeat_CS"/>
</dbReference>
<dbReference type="SUPFAM" id="SSF50978">
    <property type="entry name" value="WD40 repeat-like"/>
    <property type="match status" value="1"/>
</dbReference>
<evidence type="ECO:0000256" key="5">
    <source>
        <dbReference type="ARBA" id="ARBA00038145"/>
    </source>
</evidence>
<feature type="repeat" description="WD" evidence="8">
    <location>
        <begin position="54"/>
        <end position="95"/>
    </location>
</feature>
<dbReference type="GO" id="GO:0000398">
    <property type="term" value="P:mRNA splicing, via spliceosome"/>
    <property type="evidence" value="ECO:0007669"/>
    <property type="project" value="TreeGrafter"/>
</dbReference>
<comment type="subcellular location">
    <subcellularLocation>
        <location evidence="1">Cytoplasm</location>
    </subcellularLocation>
</comment>
<dbReference type="PANTHER" id="PTHR22842:SF3">
    <property type="entry name" value="WD REPEAT DOMAIN-CONTAINING PROTEIN 83"/>
    <property type="match status" value="1"/>
</dbReference>
<evidence type="ECO:0000256" key="2">
    <source>
        <dbReference type="ARBA" id="ARBA00022490"/>
    </source>
</evidence>
<feature type="repeat" description="WD" evidence="8">
    <location>
        <begin position="96"/>
        <end position="137"/>
    </location>
</feature>
<keyword evidence="3 8" id="KW-0853">WD repeat</keyword>
<feature type="repeat" description="WD" evidence="8">
    <location>
        <begin position="237"/>
        <end position="263"/>
    </location>
</feature>
<sequence>MEITSLVPLNTIDCKQGAIRAIRYNIDGSYCISCGADKKLKLWNPHKSLLLKTYGGHGNEVLDAAGSCDSAQIISGSVDKSVILWDVTTGLPTRRLRGHASGVSCVKFNDESTVAISGSHDNTVMCWDLKSRRQQPIQTFKEAKDSISSLIVSEHEIISASLDGRIRKYDLRAGDLVTDCVGYSITHVELTRDNQCYLTACSDSTLRLMDKSSGELLSEYTGHNSGDFAVECAIMFSDNFIISGSTEGSIVVWDLLSGKEIKRLSRENLSSKNVIPTLVSHPQKNEILSACKGEVTLWGIPGTSNDEVEDL</sequence>
<evidence type="ECO:0000256" key="4">
    <source>
        <dbReference type="ARBA" id="ARBA00022737"/>
    </source>
</evidence>
<proteinExistence type="inferred from homology"/>
<accession>A0A6M2DKK2</accession>
<dbReference type="InterPro" id="IPR020472">
    <property type="entry name" value="WD40_PAC1"/>
</dbReference>
<dbReference type="SMART" id="SM00320">
    <property type="entry name" value="WD40"/>
    <property type="match status" value="6"/>
</dbReference>
<reference evidence="9" key="1">
    <citation type="submission" date="2020-03" db="EMBL/GenBank/DDBJ databases">
        <title>Transcriptomic Profiling of the Digestive Tract of the Rat Flea, Xenopsylla cheopis, Following Blood Feeding and Infection with Yersinia pestis.</title>
        <authorList>
            <person name="Bland D.M."/>
            <person name="Martens C.A."/>
            <person name="Virtaneva K."/>
            <person name="Kanakabandi K."/>
            <person name="Long D."/>
            <person name="Rosenke R."/>
            <person name="Saturday G.A."/>
            <person name="Hoyt F.H."/>
            <person name="Bruno D.P."/>
            <person name="Ribeiro J.M.C."/>
            <person name="Hinnebusch J."/>
        </authorList>
    </citation>
    <scope>NUCLEOTIDE SEQUENCE</scope>
</reference>
<dbReference type="GO" id="GO:0071013">
    <property type="term" value="C:catalytic step 2 spliceosome"/>
    <property type="evidence" value="ECO:0007669"/>
    <property type="project" value="TreeGrafter"/>
</dbReference>
<dbReference type="GO" id="GO:0005737">
    <property type="term" value="C:cytoplasm"/>
    <property type="evidence" value="ECO:0007669"/>
    <property type="project" value="UniProtKB-SubCell"/>
</dbReference>
<evidence type="ECO:0000256" key="3">
    <source>
        <dbReference type="ARBA" id="ARBA00022574"/>
    </source>
</evidence>
<name>A0A6M2DKK2_XENCH</name>
<keyword evidence="2" id="KW-0963">Cytoplasm</keyword>
<keyword evidence="4" id="KW-0677">Repeat</keyword>
<dbReference type="InterPro" id="IPR036322">
    <property type="entry name" value="WD40_repeat_dom_sf"/>
</dbReference>
<dbReference type="PROSITE" id="PS50082">
    <property type="entry name" value="WD_REPEATS_2"/>
    <property type="match status" value="4"/>
</dbReference>
<dbReference type="CDD" id="cd00200">
    <property type="entry name" value="WD40"/>
    <property type="match status" value="1"/>
</dbReference>
<dbReference type="PANTHER" id="PTHR22842">
    <property type="entry name" value="WD40 REPEAT PROTEIN"/>
    <property type="match status" value="1"/>
</dbReference>
<organism evidence="9">
    <name type="scientific">Xenopsylla cheopis</name>
    <name type="common">Oriental rat flea</name>
    <name type="synonym">Pulex cheopis</name>
    <dbReference type="NCBI Taxonomy" id="163159"/>
    <lineage>
        <taxon>Eukaryota</taxon>
        <taxon>Metazoa</taxon>
        <taxon>Ecdysozoa</taxon>
        <taxon>Arthropoda</taxon>
        <taxon>Hexapoda</taxon>
        <taxon>Insecta</taxon>
        <taxon>Pterygota</taxon>
        <taxon>Neoptera</taxon>
        <taxon>Endopterygota</taxon>
        <taxon>Siphonaptera</taxon>
        <taxon>Pulicidae</taxon>
        <taxon>Xenopsyllinae</taxon>
        <taxon>Xenopsylla</taxon>
    </lineage>
</organism>
<evidence type="ECO:0000256" key="7">
    <source>
        <dbReference type="ARBA" id="ARBA00042222"/>
    </source>
</evidence>
<dbReference type="InterPro" id="IPR001680">
    <property type="entry name" value="WD40_rpt"/>
</dbReference>
<feature type="repeat" description="WD" evidence="8">
    <location>
        <begin position="12"/>
        <end position="44"/>
    </location>
</feature>
<dbReference type="Pfam" id="PF00400">
    <property type="entry name" value="WD40"/>
    <property type="match status" value="4"/>
</dbReference>
<evidence type="ECO:0000313" key="9">
    <source>
        <dbReference type="EMBL" id="NOV46474.1"/>
    </source>
</evidence>
<evidence type="ECO:0000256" key="1">
    <source>
        <dbReference type="ARBA" id="ARBA00004496"/>
    </source>
</evidence>
<dbReference type="PRINTS" id="PR00320">
    <property type="entry name" value="GPROTEINBRPT"/>
</dbReference>
<evidence type="ECO:0000256" key="8">
    <source>
        <dbReference type="PROSITE-ProRule" id="PRU00221"/>
    </source>
</evidence>
<dbReference type="InterPro" id="IPR015943">
    <property type="entry name" value="WD40/YVTN_repeat-like_dom_sf"/>
</dbReference>
<dbReference type="PROSITE" id="PS50294">
    <property type="entry name" value="WD_REPEATS_REGION"/>
    <property type="match status" value="2"/>
</dbReference>
<comment type="similarity">
    <text evidence="5">Belongs to the WD repeat MORG1 family.</text>
</comment>
<evidence type="ECO:0000256" key="6">
    <source>
        <dbReference type="ARBA" id="ARBA00040453"/>
    </source>
</evidence>
<dbReference type="PROSITE" id="PS00678">
    <property type="entry name" value="WD_REPEATS_1"/>
    <property type="match status" value="1"/>
</dbReference>
<dbReference type="Gene3D" id="2.130.10.10">
    <property type="entry name" value="YVTN repeat-like/Quinoprotein amine dehydrogenase"/>
    <property type="match status" value="1"/>
</dbReference>
<dbReference type="AlphaFoldDB" id="A0A6M2DKK2"/>
<protein>
    <recommendedName>
        <fullName evidence="6">WD repeat domain-containing protein 83</fullName>
    </recommendedName>
    <alternativeName>
        <fullName evidence="7">Mitogen-activated protein kinase organizer 1</fullName>
    </alternativeName>
</protein>
<dbReference type="EMBL" id="GIIL01002748">
    <property type="protein sequence ID" value="NOV46474.1"/>
    <property type="molecule type" value="Transcribed_RNA"/>
</dbReference>